<dbReference type="GO" id="GO:0008168">
    <property type="term" value="F:methyltransferase activity"/>
    <property type="evidence" value="ECO:0007669"/>
    <property type="project" value="UniProtKB-KW"/>
</dbReference>
<reference evidence="2" key="1">
    <citation type="submission" date="2022-07" db="EMBL/GenBank/DDBJ databases">
        <title>Fungi with potential for degradation of polypropylene.</title>
        <authorList>
            <person name="Gostincar C."/>
        </authorList>
    </citation>
    <scope>NUCLEOTIDE SEQUENCE</scope>
    <source>
        <strain evidence="2">EXF-13287</strain>
    </source>
</reference>
<evidence type="ECO:0000256" key="1">
    <source>
        <dbReference type="ARBA" id="ARBA00038158"/>
    </source>
</evidence>
<proteinExistence type="inferred from homology"/>
<dbReference type="Pfam" id="PF13489">
    <property type="entry name" value="Methyltransf_23"/>
    <property type="match status" value="1"/>
</dbReference>
<dbReference type="PANTHER" id="PTHR43591">
    <property type="entry name" value="METHYLTRANSFERASE"/>
    <property type="match status" value="1"/>
</dbReference>
<dbReference type="PANTHER" id="PTHR43591:SF31">
    <property type="entry name" value="LAEA-LIKE, PUTATIVE (AFU_ORTHOLOGUE AFUA_8G01930)-RELATED"/>
    <property type="match status" value="1"/>
</dbReference>
<dbReference type="CDD" id="cd02440">
    <property type="entry name" value="AdoMet_MTases"/>
    <property type="match status" value="1"/>
</dbReference>
<protein>
    <submittedName>
        <fullName evidence="2">S-adenosyl-L-methionine-dependent methyltransferase</fullName>
    </submittedName>
</protein>
<dbReference type="SUPFAM" id="SSF53335">
    <property type="entry name" value="S-adenosyl-L-methionine-dependent methyltransferases"/>
    <property type="match status" value="1"/>
</dbReference>
<comment type="similarity">
    <text evidence="1">Belongs to the methyltransferase superfamily. LaeA methyltransferase family.</text>
</comment>
<dbReference type="InterPro" id="IPR029063">
    <property type="entry name" value="SAM-dependent_MTases_sf"/>
</dbReference>
<evidence type="ECO:0000313" key="2">
    <source>
        <dbReference type="EMBL" id="KAJ9149517.1"/>
    </source>
</evidence>
<organism evidence="2 3">
    <name type="scientific">Coniochaeta hoffmannii</name>
    <dbReference type="NCBI Taxonomy" id="91930"/>
    <lineage>
        <taxon>Eukaryota</taxon>
        <taxon>Fungi</taxon>
        <taxon>Dikarya</taxon>
        <taxon>Ascomycota</taxon>
        <taxon>Pezizomycotina</taxon>
        <taxon>Sordariomycetes</taxon>
        <taxon>Sordariomycetidae</taxon>
        <taxon>Coniochaetales</taxon>
        <taxon>Coniochaetaceae</taxon>
        <taxon>Coniochaeta</taxon>
    </lineage>
</organism>
<evidence type="ECO:0000313" key="3">
    <source>
        <dbReference type="Proteomes" id="UP001174691"/>
    </source>
</evidence>
<sequence>MAEAPAKIAVDDFENVDTEEEVSLATSKTSLRSSVLHYVEENGRRYHALSAGKYYLPNDELELERLDLEHNLFLLTLDNQLCLCPKSQGAKRVLDVGTGTGIWAIDFADRYPESEVVGVDLSPVAPVWVPSNCTFEVDDVEKEWVWTKPFDFIFARMLGGSFTDTQAFIKKAFDHLEPGGYLEMIDMALPVSSDDGTLTESNFLHKMSVMTVEAAKNLGRPIHLAPHYKEMLEAAGFEDVHFKKFKWPSNIWPKDPKFKEMGRWNFANIDPGLEGLTLFLFTHGLGMSKEETLAYCAGARKEIRDVKIHAYWPLIVCYGKKPESATGKAT</sequence>
<accession>A0AA38RIX7</accession>
<name>A0AA38RIX7_9PEZI</name>
<dbReference type="Proteomes" id="UP001174691">
    <property type="component" value="Unassembled WGS sequence"/>
</dbReference>
<keyword evidence="2" id="KW-0489">Methyltransferase</keyword>
<comment type="caution">
    <text evidence="2">The sequence shown here is derived from an EMBL/GenBank/DDBJ whole genome shotgun (WGS) entry which is preliminary data.</text>
</comment>
<keyword evidence="2" id="KW-0808">Transferase</keyword>
<dbReference type="EMBL" id="JANBVN010000080">
    <property type="protein sequence ID" value="KAJ9149517.1"/>
    <property type="molecule type" value="Genomic_DNA"/>
</dbReference>
<dbReference type="Gene3D" id="3.40.50.150">
    <property type="entry name" value="Vaccinia Virus protein VP39"/>
    <property type="match status" value="1"/>
</dbReference>
<dbReference type="GO" id="GO:0032259">
    <property type="term" value="P:methylation"/>
    <property type="evidence" value="ECO:0007669"/>
    <property type="project" value="UniProtKB-KW"/>
</dbReference>
<dbReference type="AlphaFoldDB" id="A0AA38RIX7"/>
<gene>
    <name evidence="2" type="ORF">NKR19_g5720</name>
</gene>
<keyword evidence="3" id="KW-1185">Reference proteome</keyword>